<evidence type="ECO:0000256" key="1">
    <source>
        <dbReference type="ARBA" id="ARBA00001968"/>
    </source>
</evidence>
<dbReference type="GO" id="GO:0005634">
    <property type="term" value="C:nucleus"/>
    <property type="evidence" value="ECO:0007669"/>
    <property type="project" value="UniProtKB-SubCell"/>
</dbReference>
<evidence type="ECO:0000313" key="9">
    <source>
        <dbReference type="EMBL" id="KAF4689729.1"/>
    </source>
</evidence>
<dbReference type="Pfam" id="PF13359">
    <property type="entry name" value="DDE_Tnp_4"/>
    <property type="match status" value="1"/>
</dbReference>
<evidence type="ECO:0000313" key="10">
    <source>
        <dbReference type="Proteomes" id="UP000541610"/>
    </source>
</evidence>
<dbReference type="EMBL" id="JABANP010000117">
    <property type="protein sequence ID" value="KAF4689729.1"/>
    <property type="molecule type" value="Genomic_DNA"/>
</dbReference>
<reference evidence="9 10" key="1">
    <citation type="submission" date="2020-04" db="EMBL/GenBank/DDBJ databases">
        <title>Perkinsus olseni comparative genomics.</title>
        <authorList>
            <person name="Bogema D.R."/>
        </authorList>
    </citation>
    <scope>NUCLEOTIDE SEQUENCE [LARGE SCALE GENOMIC DNA]</scope>
    <source>
        <strain evidence="9">00978-12</strain>
    </source>
</reference>
<evidence type="ECO:0000256" key="4">
    <source>
        <dbReference type="ARBA" id="ARBA00022722"/>
    </source>
</evidence>
<dbReference type="GO" id="GO:0016787">
    <property type="term" value="F:hydrolase activity"/>
    <property type="evidence" value="ECO:0007669"/>
    <property type="project" value="UniProtKB-KW"/>
</dbReference>
<comment type="cofactor">
    <cofactor evidence="1">
        <name>a divalent metal cation</name>
        <dbReference type="ChEBI" id="CHEBI:60240"/>
    </cofactor>
</comment>
<evidence type="ECO:0000256" key="6">
    <source>
        <dbReference type="ARBA" id="ARBA00022801"/>
    </source>
</evidence>
<dbReference type="GO" id="GO:0004518">
    <property type="term" value="F:nuclease activity"/>
    <property type="evidence" value="ECO:0007669"/>
    <property type="project" value="UniProtKB-KW"/>
</dbReference>
<evidence type="ECO:0000256" key="3">
    <source>
        <dbReference type="ARBA" id="ARBA00006958"/>
    </source>
</evidence>
<feature type="domain" description="DDE Tnp4" evidence="8">
    <location>
        <begin position="223"/>
        <end position="375"/>
    </location>
</feature>
<evidence type="ECO:0000256" key="5">
    <source>
        <dbReference type="ARBA" id="ARBA00022723"/>
    </source>
</evidence>
<dbReference type="AlphaFoldDB" id="A0A7J6P0V0"/>
<accession>A0A7J6P0V0</accession>
<dbReference type="PANTHER" id="PTHR22930:SF85">
    <property type="entry name" value="GH03217P-RELATED"/>
    <property type="match status" value="1"/>
</dbReference>
<comment type="caution">
    <text evidence="9">The sequence shown here is derived from an EMBL/GenBank/DDBJ whole genome shotgun (WGS) entry which is preliminary data.</text>
</comment>
<evidence type="ECO:0000259" key="8">
    <source>
        <dbReference type="Pfam" id="PF13359"/>
    </source>
</evidence>
<comment type="subcellular location">
    <subcellularLocation>
        <location evidence="2">Nucleus</location>
    </subcellularLocation>
</comment>
<proteinExistence type="inferred from homology"/>
<dbReference type="PANTHER" id="PTHR22930">
    <property type="match status" value="1"/>
</dbReference>
<keyword evidence="4" id="KW-0540">Nuclease</keyword>
<evidence type="ECO:0000256" key="2">
    <source>
        <dbReference type="ARBA" id="ARBA00004123"/>
    </source>
</evidence>
<keyword evidence="7" id="KW-0539">Nucleus</keyword>
<name>A0A7J6P0V0_PEROL</name>
<dbReference type="InterPro" id="IPR045249">
    <property type="entry name" value="HARBI1-like"/>
</dbReference>
<keyword evidence="5" id="KW-0479">Metal-binding</keyword>
<comment type="similarity">
    <text evidence="3">Belongs to the HARBI1 family.</text>
</comment>
<protein>
    <recommendedName>
        <fullName evidence="8">DDE Tnp4 domain-containing protein</fullName>
    </recommendedName>
</protein>
<dbReference type="Proteomes" id="UP000541610">
    <property type="component" value="Unassembled WGS sequence"/>
</dbReference>
<dbReference type="OrthoDB" id="5964668at2759"/>
<sequence>MSTGLSAQEKYDVLQTYIKWKKQTANMNQRQASMKAFSEAVLLLRDGGKIALRKAFTAEQILTFIRNWKARGSLPPEEVRAKAEKDLMSKEAKLSSTSEGQGGGLIAADQLITLAEGLSEALIPSNDELHIGGDGLPHGYLDGLPRNENVQLTPVPGDVTVTETSPGNSNGGSATTSKKRTYSECMQAFFDVCVAGQMYYSAKYNRNGNANMDPRLPGCIGLIDGTHVLLKDVVPKAERADFIDCKRHISINVQAVLGLDSMWISVNSSNPGSTHDARVFQSSLLSRRLRSIPQGYWLCGDSAYALSSTMFTPYNNPPPNSAHASFNVAHKSVRSAIERRFRKLKRSWAICNGNLRLTPVSKSAKAILACFCLHNFQTMMREPEVELEEDEDPADGEDFNVLDVAEQAIEGLESRDSYALRYFG</sequence>
<gene>
    <name evidence="9" type="ORF">FOZ60_001246</name>
</gene>
<evidence type="ECO:0000256" key="7">
    <source>
        <dbReference type="ARBA" id="ARBA00023242"/>
    </source>
</evidence>
<dbReference type="InterPro" id="IPR027806">
    <property type="entry name" value="HARBI1_dom"/>
</dbReference>
<dbReference type="GO" id="GO:0046872">
    <property type="term" value="F:metal ion binding"/>
    <property type="evidence" value="ECO:0007669"/>
    <property type="project" value="UniProtKB-KW"/>
</dbReference>
<organism evidence="9 10">
    <name type="scientific">Perkinsus olseni</name>
    <name type="common">Perkinsus atlanticus</name>
    <dbReference type="NCBI Taxonomy" id="32597"/>
    <lineage>
        <taxon>Eukaryota</taxon>
        <taxon>Sar</taxon>
        <taxon>Alveolata</taxon>
        <taxon>Perkinsozoa</taxon>
        <taxon>Perkinsea</taxon>
        <taxon>Perkinsida</taxon>
        <taxon>Perkinsidae</taxon>
        <taxon>Perkinsus</taxon>
    </lineage>
</organism>
<keyword evidence="6" id="KW-0378">Hydrolase</keyword>